<evidence type="ECO:0000259" key="1">
    <source>
        <dbReference type="Pfam" id="PF06983"/>
    </source>
</evidence>
<reference evidence="3" key="1">
    <citation type="submission" date="2017-01" db="EMBL/GenBank/DDBJ databases">
        <authorList>
            <person name="Varghese N."/>
            <person name="Submissions S."/>
        </authorList>
    </citation>
    <scope>NUCLEOTIDE SEQUENCE [LARGE SCALE GENOMIC DNA]</scope>
    <source>
        <strain evidence="3">CGMCC 1.7737</strain>
    </source>
</reference>
<keyword evidence="2" id="KW-0489">Methyltransferase</keyword>
<dbReference type="EMBL" id="FTNO01000007">
    <property type="protein sequence ID" value="SIR94477.1"/>
    <property type="molecule type" value="Genomic_DNA"/>
</dbReference>
<dbReference type="GO" id="GO:0032259">
    <property type="term" value="P:methylation"/>
    <property type="evidence" value="ECO:0007669"/>
    <property type="project" value="UniProtKB-KW"/>
</dbReference>
<keyword evidence="2" id="KW-0830">Ubiquinone</keyword>
<dbReference type="GO" id="GO:0008168">
    <property type="term" value="F:methyltransferase activity"/>
    <property type="evidence" value="ECO:0007669"/>
    <property type="project" value="UniProtKB-KW"/>
</dbReference>
<dbReference type="CDD" id="cd06588">
    <property type="entry name" value="PhnB_like"/>
    <property type="match status" value="2"/>
</dbReference>
<feature type="domain" description="PhnB-like" evidence="1">
    <location>
        <begin position="15"/>
        <end position="143"/>
    </location>
</feature>
<dbReference type="SUPFAM" id="SSF54593">
    <property type="entry name" value="Glyoxalase/Bleomycin resistance protein/Dihydroxybiphenyl dioxygenase"/>
    <property type="match status" value="2"/>
</dbReference>
<dbReference type="Gene3D" id="3.30.720.100">
    <property type="match status" value="1"/>
</dbReference>
<gene>
    <name evidence="2" type="ORF">SAMN05421858_4739</name>
</gene>
<keyword evidence="3" id="KW-1185">Reference proteome</keyword>
<dbReference type="Pfam" id="PF06983">
    <property type="entry name" value="3-dmu-9_3-mt"/>
    <property type="match status" value="2"/>
</dbReference>
<organism evidence="2 3">
    <name type="scientific">Haladaptatus litoreus</name>
    <dbReference type="NCBI Taxonomy" id="553468"/>
    <lineage>
        <taxon>Archaea</taxon>
        <taxon>Methanobacteriati</taxon>
        <taxon>Methanobacteriota</taxon>
        <taxon>Stenosarchaea group</taxon>
        <taxon>Halobacteria</taxon>
        <taxon>Halobacteriales</taxon>
        <taxon>Haladaptataceae</taxon>
        <taxon>Haladaptatus</taxon>
    </lineage>
</organism>
<name>A0A1N7F2B6_9EURY</name>
<evidence type="ECO:0000313" key="2">
    <source>
        <dbReference type="EMBL" id="SIR94477.1"/>
    </source>
</evidence>
<dbReference type="OrthoDB" id="7844at2157"/>
<proteinExistence type="predicted"/>
<dbReference type="PANTHER" id="PTHR33990">
    <property type="entry name" value="PROTEIN YJDN-RELATED"/>
    <property type="match status" value="1"/>
</dbReference>
<feature type="domain" description="PhnB-like" evidence="1">
    <location>
        <begin position="155"/>
        <end position="274"/>
    </location>
</feature>
<dbReference type="InterPro" id="IPR028973">
    <property type="entry name" value="PhnB-like"/>
</dbReference>
<dbReference type="RefSeq" id="WP_076433159.1">
    <property type="nucleotide sequence ID" value="NZ_FTNO01000007.1"/>
</dbReference>
<dbReference type="AlphaFoldDB" id="A0A1N7F2B6"/>
<dbReference type="Gene3D" id="3.30.720.110">
    <property type="match status" value="1"/>
</dbReference>
<dbReference type="InterPro" id="IPR029068">
    <property type="entry name" value="Glyas_Bleomycin-R_OHBP_Dase"/>
</dbReference>
<dbReference type="Proteomes" id="UP000186914">
    <property type="component" value="Unassembled WGS sequence"/>
</dbReference>
<keyword evidence="2" id="KW-0808">Transferase</keyword>
<dbReference type="Gene3D" id="3.10.180.10">
    <property type="entry name" value="2,3-Dihydroxybiphenyl 1,2-Dioxygenase, domain 1"/>
    <property type="match status" value="1"/>
</dbReference>
<evidence type="ECO:0000313" key="3">
    <source>
        <dbReference type="Proteomes" id="UP000186914"/>
    </source>
</evidence>
<sequence>MTSYTETENTVEPRQKITPNLWFNDQAVEAAEFYTSVFENAEIKGTTHYPDAGQEMTGKEAGSVMTVAFEVEGFSFVALNGGPEFSFNPSISFFVSRETKEEMDELWARLVDGGEVLIQLDKHPFSDYYGWVQDRYGVTWQLILPSNEGDWRPDLVPSLMFTQDNVNKAEEAIHFYTGVFADTELGHLERYPEDTGPAKKGALAFGDLKVEDVWLAVMDTGVEQDFAFNEAISLIVNCETQDEIDELWDALSAAPEAEQCGWLKDKYGVSWQITPTMLNELPDDDPEANARMMEALLEMKKLDIAGLQTAYDGN</sequence>
<accession>A0A1N7F2B6</accession>
<protein>
    <submittedName>
        <fullName evidence="2">Glyoxalase superfamily enzyme, possibly 3-demethylubiquinone-9 3-methyltransferase</fullName>
    </submittedName>
</protein>